<proteinExistence type="predicted"/>
<dbReference type="InterPro" id="IPR036259">
    <property type="entry name" value="MFS_trans_sf"/>
</dbReference>
<name>J6F5F9_TRIAS</name>
<dbReference type="GO" id="GO:0005886">
    <property type="term" value="C:plasma membrane"/>
    <property type="evidence" value="ECO:0007669"/>
    <property type="project" value="TreeGrafter"/>
</dbReference>
<dbReference type="Gene3D" id="1.20.1250.20">
    <property type="entry name" value="MFS general substrate transporter like domains"/>
    <property type="match status" value="2"/>
</dbReference>
<feature type="transmembrane region" description="Helical" evidence="6">
    <location>
        <begin position="681"/>
        <end position="699"/>
    </location>
</feature>
<dbReference type="KEGG" id="tasa:A1Q1_05484"/>
<dbReference type="GO" id="GO:0022857">
    <property type="term" value="F:transmembrane transporter activity"/>
    <property type="evidence" value="ECO:0007669"/>
    <property type="project" value="TreeGrafter"/>
</dbReference>
<feature type="compositionally biased region" description="Polar residues" evidence="5">
    <location>
        <begin position="46"/>
        <end position="89"/>
    </location>
</feature>
<accession>J6F5F9</accession>
<dbReference type="SUPFAM" id="SSF103473">
    <property type="entry name" value="MFS general substrate transporter"/>
    <property type="match status" value="1"/>
</dbReference>
<evidence type="ECO:0000256" key="5">
    <source>
        <dbReference type="SAM" id="MobiDB-lite"/>
    </source>
</evidence>
<feature type="transmembrane region" description="Helical" evidence="6">
    <location>
        <begin position="314"/>
        <end position="333"/>
    </location>
</feature>
<dbReference type="PANTHER" id="PTHR23501:SF55">
    <property type="entry name" value="SIDEROPHORE IRON TRANSPORTER, PUTATIVE (AFU_ORTHOLOGUE AFUA_3G03440)-RELATED"/>
    <property type="match status" value="1"/>
</dbReference>
<dbReference type="OrthoDB" id="2241241at2759"/>
<keyword evidence="2 6" id="KW-0812">Transmembrane</keyword>
<feature type="region of interest" description="Disordered" evidence="5">
    <location>
        <begin position="30"/>
        <end position="89"/>
    </location>
</feature>
<feature type="transmembrane region" description="Helical" evidence="6">
    <location>
        <begin position="371"/>
        <end position="392"/>
    </location>
</feature>
<evidence type="ECO:0000313" key="7">
    <source>
        <dbReference type="EMBL" id="EJT52274.1"/>
    </source>
</evidence>
<evidence type="ECO:0000256" key="3">
    <source>
        <dbReference type="ARBA" id="ARBA00022989"/>
    </source>
</evidence>
<dbReference type="RefSeq" id="XP_014183597.1">
    <property type="nucleotide sequence ID" value="XM_014328122.1"/>
</dbReference>
<keyword evidence="4 6" id="KW-0472">Membrane</keyword>
<dbReference type="GeneID" id="25988996"/>
<dbReference type="Proteomes" id="UP000002748">
    <property type="component" value="Unassembled WGS sequence"/>
</dbReference>
<dbReference type="HOGENOM" id="CLU_339535_0_0_1"/>
<evidence type="ECO:0000256" key="2">
    <source>
        <dbReference type="ARBA" id="ARBA00022692"/>
    </source>
</evidence>
<dbReference type="VEuPathDB" id="FungiDB:A1Q1_05484"/>
<comment type="subcellular location">
    <subcellularLocation>
        <location evidence="1">Membrane</location>
        <topology evidence="1">Multi-pass membrane protein</topology>
    </subcellularLocation>
</comment>
<reference evidence="7 8" key="1">
    <citation type="journal article" date="2012" name="Eukaryot. Cell">
        <title>Draft genome sequence of CBS 2479, the standard type strain of Trichosporon asahii.</title>
        <authorList>
            <person name="Yang R.Y."/>
            <person name="Li H.T."/>
            <person name="Zhu H."/>
            <person name="Zhou G.P."/>
            <person name="Wang M."/>
            <person name="Wang L."/>
        </authorList>
    </citation>
    <scope>NUCLEOTIDE SEQUENCE [LARGE SCALE GENOMIC DNA]</scope>
    <source>
        <strain evidence="8">ATCC 90039 / CBS 2479 / JCM 2466 / KCTC 7840 / NCYC 2677 / UAMH 7654</strain>
    </source>
</reference>
<evidence type="ECO:0000256" key="4">
    <source>
        <dbReference type="ARBA" id="ARBA00023136"/>
    </source>
</evidence>
<evidence type="ECO:0000313" key="8">
    <source>
        <dbReference type="Proteomes" id="UP000002748"/>
    </source>
</evidence>
<evidence type="ECO:0000256" key="1">
    <source>
        <dbReference type="ARBA" id="ARBA00004141"/>
    </source>
</evidence>
<dbReference type="EMBL" id="ALBS01000030">
    <property type="protein sequence ID" value="EJT52274.1"/>
    <property type="molecule type" value="Genomic_DNA"/>
</dbReference>
<protein>
    <submittedName>
        <fullName evidence="7">Siderophore-iron transporter</fullName>
    </submittedName>
</protein>
<dbReference type="PANTHER" id="PTHR23501">
    <property type="entry name" value="MAJOR FACILITATOR SUPERFAMILY"/>
    <property type="match status" value="1"/>
</dbReference>
<feature type="transmembrane region" description="Helical" evidence="6">
    <location>
        <begin position="511"/>
        <end position="530"/>
    </location>
</feature>
<gene>
    <name evidence="7" type="ORF">A1Q1_05484</name>
</gene>
<dbReference type="AlphaFoldDB" id="J6F5F9"/>
<feature type="transmembrane region" description="Helical" evidence="6">
    <location>
        <begin position="399"/>
        <end position="418"/>
    </location>
</feature>
<feature type="transmembrane region" description="Helical" evidence="6">
    <location>
        <begin position="273"/>
        <end position="294"/>
    </location>
</feature>
<comment type="caution">
    <text evidence="7">The sequence shown here is derived from an EMBL/GenBank/DDBJ whole genome shotgun (WGS) entry which is preliminary data.</text>
</comment>
<organism evidence="7 8">
    <name type="scientific">Trichosporon asahii var. asahii (strain ATCC 90039 / CBS 2479 / JCM 2466 / KCTC 7840 / NBRC 103889/ NCYC 2677 / UAMH 7654)</name>
    <name type="common">Yeast</name>
    <dbReference type="NCBI Taxonomy" id="1186058"/>
    <lineage>
        <taxon>Eukaryota</taxon>
        <taxon>Fungi</taxon>
        <taxon>Dikarya</taxon>
        <taxon>Basidiomycota</taxon>
        <taxon>Agaricomycotina</taxon>
        <taxon>Tremellomycetes</taxon>
        <taxon>Trichosporonales</taxon>
        <taxon>Trichosporonaceae</taxon>
        <taxon>Trichosporon</taxon>
    </lineage>
</organism>
<sequence length="837" mass="90949">MTGVFSHLLIFNDELIPRYPKPGKAMDHPIPLTDLGVRPDGFDAPQSVQQDGQSRRTTLAVTPNHADTNPQRDCSQPSSSQADTHQQGVVSDTMEAGDSGIHNQCSAPDVRVALQPPSDLSARCPDIQPQEGARAIHVAHGSNIVSAGPPIEQDATPKSDQIDCDKLFQQFRMTDEIRALQPWITALWREGVAVTECHRFGRFDDIADSLARDYGQASGATQDRRQVLSDFFAALEDVNYCALQVQRTSGHLSIWARKCGGGMSEKPWNRGKLSVLITLIWVTCAANAFQHSIIWNGVVTPSIALFDGEQKRNAAFVVADFVTVASCLAMAVASEFLSRAQGLTVALGFAVLGLVLFAVTRNLATLSAGQVFYGIGFTGIRLIVTILVSDTISLRNRSLAYAVVFTPWALTAFSVPALRRDSQSSEMRPAIAAFAGIVPVLAQLAENGCGENRQQIELHRFELAARGECIAAASRADDFRNLCSMSALETTNLHPYLQVSLGLSKSNARHITSATTVVEVVAMLFVGSYIRRFGHVTPFIRYAVPCYIVGGIIMVCAPKGEPVVGIVLFAVGQSIMAVSRSSFQAVKEVAVLYYASADDSAVILAFLSLAERLGGMVGATVSDKMWTSVLPNGPKRYLSAEAVLSAERTHPLLKQHLSYAIGSRERSAIQQAYNDVQRNSLIASCVVMAIGIACVLVLHDINILVPPPRPHFAPLKGRRDLGPKVDLPTPPQTSIQPGLFKLRKLAASMQKSYIANYESVLQLRDEIANSTTPTPQYVADAFSSEMSQFQIDIRSLVITLELLQFLASTRELNEYLPHIPDAETPAPAESRHFCVIQ</sequence>
<evidence type="ECO:0000256" key="6">
    <source>
        <dbReference type="SAM" id="Phobius"/>
    </source>
</evidence>
<keyword evidence="3 6" id="KW-1133">Transmembrane helix</keyword>
<feature type="transmembrane region" description="Helical" evidence="6">
    <location>
        <begin position="340"/>
        <end position="359"/>
    </location>
</feature>